<evidence type="ECO:0000256" key="4">
    <source>
        <dbReference type="ARBA" id="ARBA00022695"/>
    </source>
</evidence>
<proteinExistence type="inferred from homology"/>
<dbReference type="GO" id="GO:0004654">
    <property type="term" value="F:polyribonucleotide nucleotidyltransferase activity"/>
    <property type="evidence" value="ECO:0007669"/>
    <property type="project" value="UniProtKB-EC"/>
</dbReference>
<comment type="subcellular location">
    <subcellularLocation>
        <location evidence="7">Cytoplasm</location>
    </subcellularLocation>
</comment>
<dbReference type="PROSITE" id="PS50084">
    <property type="entry name" value="KH_TYPE_1"/>
    <property type="match status" value="1"/>
</dbReference>
<dbReference type="Proteomes" id="UP000704176">
    <property type="component" value="Unassembled WGS sequence"/>
</dbReference>
<comment type="caution">
    <text evidence="10">The sequence shown here is derived from an EMBL/GenBank/DDBJ whole genome shotgun (WGS) entry which is preliminary data.</text>
</comment>
<dbReference type="RefSeq" id="WP_224313378.1">
    <property type="nucleotide sequence ID" value="NZ_JAIRBM010000008.1"/>
</dbReference>
<evidence type="ECO:0000313" key="10">
    <source>
        <dbReference type="EMBL" id="MBZ6077058.1"/>
    </source>
</evidence>
<keyword evidence="3 7" id="KW-0808">Transferase</keyword>
<evidence type="ECO:0000256" key="6">
    <source>
        <dbReference type="ARBA" id="ARBA00022884"/>
    </source>
</evidence>
<dbReference type="InterPro" id="IPR004087">
    <property type="entry name" value="KH_dom"/>
</dbReference>
<dbReference type="PANTHER" id="PTHR11252:SF0">
    <property type="entry name" value="POLYRIBONUCLEOTIDE NUCLEOTIDYLTRANSFERASE 1, MITOCHONDRIAL"/>
    <property type="match status" value="1"/>
</dbReference>
<name>A0ABS7VND9_9HYPH</name>
<evidence type="ECO:0000256" key="5">
    <source>
        <dbReference type="ARBA" id="ARBA00022842"/>
    </source>
</evidence>
<dbReference type="Pfam" id="PF00013">
    <property type="entry name" value="KH_1"/>
    <property type="match status" value="1"/>
</dbReference>
<keyword evidence="7" id="KW-0479">Metal-binding</keyword>
<sequence>MFDVQREELIWGGRKLTLETGKMARQADGAVVATYGETTVLATVVSAKEPKAGIDFFPLTVNYQERTYAAGRIPGGYFKREGRPTEKETLVSRLIDRPIRPLFLDGYRNDTQVVVTVLSHDLENDPDIVAMVAASAALTISGVPFMGPVGGARVGYIGGQYKLNPLLAEMEQSALDLVVAGTSEAVLMVESEAKELPEDVMLGAVMFGHKHFQPVIEAIIRLAEKAAKEPRDYQPADVSDVEKAVLDIAEKDLREAYKITRKQDRYAAVDAVKAKVMEALCPAEGEAKFDPEKVKAVFKEVQAKIVRWNILDTGYRIDGRDLKTVRSIVNEVGVLPRAHGSALFTRGETQALVVTTLGTGEDEQFIDELEGTRKETFLLHYNFPPYSVGETGRMGSPGRREIGHGKLAWRAIHPMLPPAHEFPYTIRVVSEITESNGSSSMASVCGGSLALMDAGVPLRRPVAGIAMGLILEGERYAVLSDILGDEDHLGDMDFKVAGTDQGITSLQMDIKIAGITEEIMRVALDQAKGGRAHILAEMNKALTAPRAELGEHAPRIETMQIPVDKIREVIGSGGKVIREIVEKTGAKIDINDDGLIKIASADAKSIKAAYNWIRSIVAEPEVNMIYEGTVVKVMEFGAFVNFFGSRDGLVHISELAKNRVGKVTDVVKEGDKVKVKFLGMDDRGKVRLSMKVVDQETGEDITEKLKAEKDAERAEREAQKATNAGE</sequence>
<dbReference type="InterPro" id="IPR036612">
    <property type="entry name" value="KH_dom_type_1_sf"/>
</dbReference>
<dbReference type="InterPro" id="IPR036345">
    <property type="entry name" value="ExoRNase_PH_dom2_sf"/>
</dbReference>
<dbReference type="InterPro" id="IPR012162">
    <property type="entry name" value="PNPase"/>
</dbReference>
<dbReference type="CDD" id="cd11363">
    <property type="entry name" value="RNase_PH_PNPase_1"/>
    <property type="match status" value="1"/>
</dbReference>
<keyword evidence="6 7" id="KW-0694">RNA-binding</keyword>
<dbReference type="InterPro" id="IPR015847">
    <property type="entry name" value="ExoRNase_PH_dom2"/>
</dbReference>
<dbReference type="InterPro" id="IPR004088">
    <property type="entry name" value="KH_dom_type_1"/>
</dbReference>
<feature type="domain" description="S1 motif" evidence="9">
    <location>
        <begin position="623"/>
        <end position="691"/>
    </location>
</feature>
<dbReference type="SUPFAM" id="SSF55666">
    <property type="entry name" value="Ribonuclease PH domain 2-like"/>
    <property type="match status" value="2"/>
</dbReference>
<evidence type="ECO:0000256" key="7">
    <source>
        <dbReference type="HAMAP-Rule" id="MF_01595"/>
    </source>
</evidence>
<dbReference type="Gene3D" id="2.40.50.140">
    <property type="entry name" value="Nucleic acid-binding proteins"/>
    <property type="match status" value="1"/>
</dbReference>
<dbReference type="SUPFAM" id="SSF54211">
    <property type="entry name" value="Ribosomal protein S5 domain 2-like"/>
    <property type="match status" value="2"/>
</dbReference>
<dbReference type="PROSITE" id="PS50126">
    <property type="entry name" value="S1"/>
    <property type="match status" value="1"/>
</dbReference>
<evidence type="ECO:0000259" key="9">
    <source>
        <dbReference type="PROSITE" id="PS50126"/>
    </source>
</evidence>
<gene>
    <name evidence="7 10" type="primary">pnp</name>
    <name evidence="10" type="ORF">K9B37_12300</name>
</gene>
<dbReference type="InterPro" id="IPR012340">
    <property type="entry name" value="NA-bd_OB-fold"/>
</dbReference>
<comment type="catalytic activity">
    <reaction evidence="7">
        <text>RNA(n+1) + phosphate = RNA(n) + a ribonucleoside 5'-diphosphate</text>
        <dbReference type="Rhea" id="RHEA:22096"/>
        <dbReference type="Rhea" id="RHEA-COMP:14527"/>
        <dbReference type="Rhea" id="RHEA-COMP:17342"/>
        <dbReference type="ChEBI" id="CHEBI:43474"/>
        <dbReference type="ChEBI" id="CHEBI:57930"/>
        <dbReference type="ChEBI" id="CHEBI:140395"/>
        <dbReference type="EC" id="2.7.7.8"/>
    </reaction>
</comment>
<dbReference type="Pfam" id="PF00575">
    <property type="entry name" value="S1"/>
    <property type="match status" value="1"/>
</dbReference>
<comment type="cofactor">
    <cofactor evidence="7">
        <name>Mg(2+)</name>
        <dbReference type="ChEBI" id="CHEBI:18420"/>
    </cofactor>
</comment>
<keyword evidence="2 7" id="KW-0963">Cytoplasm</keyword>
<dbReference type="EC" id="2.7.7.8" evidence="7"/>
<comment type="function">
    <text evidence="7">Involved in mRNA degradation. Catalyzes the phosphorolysis of single-stranded polyribonucleotides processively in the 3'- to 5'-direction.</text>
</comment>
<dbReference type="NCBIfam" id="TIGR03591">
    <property type="entry name" value="polynuc_phos"/>
    <property type="match status" value="1"/>
</dbReference>
<dbReference type="CDD" id="cd11364">
    <property type="entry name" value="RNase_PH_PNPase_2"/>
    <property type="match status" value="1"/>
</dbReference>
<evidence type="ECO:0000256" key="1">
    <source>
        <dbReference type="ARBA" id="ARBA00007404"/>
    </source>
</evidence>
<dbReference type="Pfam" id="PF03725">
    <property type="entry name" value="RNase_PH_C"/>
    <property type="match status" value="1"/>
</dbReference>
<dbReference type="CDD" id="cd04472">
    <property type="entry name" value="S1_PNPase"/>
    <property type="match status" value="1"/>
</dbReference>
<evidence type="ECO:0000313" key="11">
    <source>
        <dbReference type="Proteomes" id="UP000704176"/>
    </source>
</evidence>
<dbReference type="Gene3D" id="3.30.230.70">
    <property type="entry name" value="GHMP Kinase, N-terminal domain"/>
    <property type="match status" value="2"/>
</dbReference>
<feature type="binding site" evidence="7">
    <location>
        <position position="487"/>
    </location>
    <ligand>
        <name>Mg(2+)</name>
        <dbReference type="ChEBI" id="CHEBI:18420"/>
    </ligand>
</feature>
<dbReference type="InterPro" id="IPR027408">
    <property type="entry name" value="PNPase/RNase_PH_dom_sf"/>
</dbReference>
<dbReference type="SMART" id="SM00316">
    <property type="entry name" value="S1"/>
    <property type="match status" value="1"/>
</dbReference>
<protein>
    <recommendedName>
        <fullName evidence="7">Polyribonucleotide nucleotidyltransferase</fullName>
        <ecNumber evidence="7">2.7.7.8</ecNumber>
    </recommendedName>
    <alternativeName>
        <fullName evidence="7">Polynucleotide phosphorylase</fullName>
        <shortName evidence="7">PNPase</shortName>
    </alternativeName>
</protein>
<comment type="similarity">
    <text evidence="1 7">Belongs to the polyribonucleotide nucleotidyltransferase family.</text>
</comment>
<dbReference type="SUPFAM" id="SSF54791">
    <property type="entry name" value="Eukaryotic type KH-domain (KH-domain type I)"/>
    <property type="match status" value="1"/>
</dbReference>
<dbReference type="NCBIfam" id="NF008805">
    <property type="entry name" value="PRK11824.1"/>
    <property type="match status" value="1"/>
</dbReference>
<feature type="binding site" evidence="7">
    <location>
        <position position="493"/>
    </location>
    <ligand>
        <name>Mg(2+)</name>
        <dbReference type="ChEBI" id="CHEBI:18420"/>
    </ligand>
</feature>
<dbReference type="Pfam" id="PF01138">
    <property type="entry name" value="RNase_PH"/>
    <property type="match status" value="2"/>
</dbReference>
<organism evidence="10 11">
    <name type="scientific">Microvirga puerhi</name>
    <dbReference type="NCBI Taxonomy" id="2876078"/>
    <lineage>
        <taxon>Bacteria</taxon>
        <taxon>Pseudomonadati</taxon>
        <taxon>Pseudomonadota</taxon>
        <taxon>Alphaproteobacteria</taxon>
        <taxon>Hyphomicrobiales</taxon>
        <taxon>Methylobacteriaceae</taxon>
        <taxon>Microvirga</taxon>
    </lineage>
</organism>
<keyword evidence="5 7" id="KW-0460">Magnesium</keyword>
<dbReference type="InterPro" id="IPR003029">
    <property type="entry name" value="S1_domain"/>
</dbReference>
<dbReference type="InterPro" id="IPR015848">
    <property type="entry name" value="PNPase_PH_RNA-bd_bac/org-type"/>
</dbReference>
<feature type="compositionally biased region" description="Basic and acidic residues" evidence="8">
    <location>
        <begin position="703"/>
        <end position="719"/>
    </location>
</feature>
<evidence type="ECO:0000256" key="2">
    <source>
        <dbReference type="ARBA" id="ARBA00022490"/>
    </source>
</evidence>
<dbReference type="PIRSF" id="PIRSF005499">
    <property type="entry name" value="PNPase"/>
    <property type="match status" value="1"/>
</dbReference>
<dbReference type="Pfam" id="PF03726">
    <property type="entry name" value="PNPase"/>
    <property type="match status" value="1"/>
</dbReference>
<accession>A0ABS7VND9</accession>
<dbReference type="InterPro" id="IPR001247">
    <property type="entry name" value="ExoRNase_PH_dom1"/>
</dbReference>
<reference evidence="10 11" key="1">
    <citation type="submission" date="2021-09" db="EMBL/GenBank/DDBJ databases">
        <title>The complete genome sequence of a new microorganism.</title>
        <authorList>
            <person name="Zi Z."/>
        </authorList>
    </citation>
    <scope>NUCLEOTIDE SEQUENCE [LARGE SCALE GENOMIC DNA]</scope>
    <source>
        <strain evidence="10 11">WGZ8</strain>
    </source>
</reference>
<dbReference type="PANTHER" id="PTHR11252">
    <property type="entry name" value="POLYRIBONUCLEOTIDE NUCLEOTIDYLTRANSFERASE"/>
    <property type="match status" value="1"/>
</dbReference>
<keyword evidence="4 7" id="KW-0548">Nucleotidyltransferase</keyword>
<feature type="region of interest" description="Disordered" evidence="8">
    <location>
        <begin position="703"/>
        <end position="726"/>
    </location>
</feature>
<dbReference type="HAMAP" id="MF_01595">
    <property type="entry name" value="PNPase"/>
    <property type="match status" value="1"/>
</dbReference>
<dbReference type="InterPro" id="IPR020568">
    <property type="entry name" value="Ribosomal_Su5_D2-typ_SF"/>
</dbReference>
<dbReference type="CDD" id="cd02393">
    <property type="entry name" value="KH-I_PNPase"/>
    <property type="match status" value="1"/>
</dbReference>
<dbReference type="SMART" id="SM00322">
    <property type="entry name" value="KH"/>
    <property type="match status" value="1"/>
</dbReference>
<evidence type="ECO:0000256" key="8">
    <source>
        <dbReference type="SAM" id="MobiDB-lite"/>
    </source>
</evidence>
<evidence type="ECO:0000256" key="3">
    <source>
        <dbReference type="ARBA" id="ARBA00022679"/>
    </source>
</evidence>
<dbReference type="EMBL" id="JAIRBM010000008">
    <property type="protein sequence ID" value="MBZ6077058.1"/>
    <property type="molecule type" value="Genomic_DNA"/>
</dbReference>
<dbReference type="SUPFAM" id="SSF50249">
    <property type="entry name" value="Nucleic acid-binding proteins"/>
    <property type="match status" value="1"/>
</dbReference>
<keyword evidence="11" id="KW-1185">Reference proteome</keyword>
<dbReference type="Gene3D" id="3.30.1370.10">
    <property type="entry name" value="K Homology domain, type 1"/>
    <property type="match status" value="1"/>
</dbReference>